<reference evidence="1 2" key="3">
    <citation type="journal article" date="2010" name="BMC Genomics">
        <title>Transcriptome sequencing and comparative analysis of cucumber flowers with different sex types.</title>
        <authorList>
            <person name="Guo S."/>
            <person name="Zheng Y."/>
            <person name="Joung J.G."/>
            <person name="Liu S."/>
            <person name="Zhang Z."/>
            <person name="Crasta O.R."/>
            <person name="Sobral B.W."/>
            <person name="Xu Y."/>
            <person name="Huang S."/>
            <person name="Fei Z."/>
        </authorList>
    </citation>
    <scope>NUCLEOTIDE SEQUENCE [LARGE SCALE GENOMIC DNA]</scope>
    <source>
        <strain evidence="2">cv. 9930</strain>
    </source>
</reference>
<gene>
    <name evidence="1" type="ORF">Csa_7G008450</name>
</gene>
<protein>
    <submittedName>
        <fullName evidence="1">Uncharacterized protein</fullName>
    </submittedName>
</protein>
<proteinExistence type="predicted"/>
<dbReference type="Gramene" id="KGN43198">
    <property type="protein sequence ID" value="KGN43198"/>
    <property type="gene ID" value="Csa_7G008450"/>
</dbReference>
<reference evidence="1 2" key="1">
    <citation type="journal article" date="2009" name="Nat. Genet.">
        <title>The genome of the cucumber, Cucumis sativus L.</title>
        <authorList>
            <person name="Huang S."/>
            <person name="Li R."/>
            <person name="Zhang Z."/>
            <person name="Li L."/>
            <person name="Gu X."/>
            <person name="Fan W."/>
            <person name="Lucas W.J."/>
            <person name="Wang X."/>
            <person name="Xie B."/>
            <person name="Ni P."/>
            <person name="Ren Y."/>
            <person name="Zhu H."/>
            <person name="Li J."/>
            <person name="Lin K."/>
            <person name="Jin W."/>
            <person name="Fei Z."/>
            <person name="Li G."/>
            <person name="Staub J."/>
            <person name="Kilian A."/>
            <person name="van der Vossen E.A."/>
            <person name="Wu Y."/>
            <person name="Guo J."/>
            <person name="He J."/>
            <person name="Jia Z."/>
            <person name="Ren Y."/>
            <person name="Tian G."/>
            <person name="Lu Y."/>
            <person name="Ruan J."/>
            <person name="Qian W."/>
            <person name="Wang M."/>
            <person name="Huang Q."/>
            <person name="Li B."/>
            <person name="Xuan Z."/>
            <person name="Cao J."/>
            <person name="Asan"/>
            <person name="Wu Z."/>
            <person name="Zhang J."/>
            <person name="Cai Q."/>
            <person name="Bai Y."/>
            <person name="Zhao B."/>
            <person name="Han Y."/>
            <person name="Li Y."/>
            <person name="Li X."/>
            <person name="Wang S."/>
            <person name="Shi Q."/>
            <person name="Liu S."/>
            <person name="Cho W.K."/>
            <person name="Kim J.Y."/>
            <person name="Xu Y."/>
            <person name="Heller-Uszynska K."/>
            <person name="Miao H."/>
            <person name="Cheng Z."/>
            <person name="Zhang S."/>
            <person name="Wu J."/>
            <person name="Yang Y."/>
            <person name="Kang H."/>
            <person name="Li M."/>
            <person name="Liang H."/>
            <person name="Ren X."/>
            <person name="Shi Z."/>
            <person name="Wen M."/>
            <person name="Jian M."/>
            <person name="Yang H."/>
            <person name="Zhang G."/>
            <person name="Yang Z."/>
            <person name="Chen R."/>
            <person name="Liu S."/>
            <person name="Li J."/>
            <person name="Ma L."/>
            <person name="Liu H."/>
            <person name="Zhou Y."/>
            <person name="Zhao J."/>
            <person name="Fang X."/>
            <person name="Li G."/>
            <person name="Fang L."/>
            <person name="Li Y."/>
            <person name="Liu D."/>
            <person name="Zheng H."/>
            <person name="Zhang Y."/>
            <person name="Qin N."/>
            <person name="Li Z."/>
            <person name="Yang G."/>
            <person name="Yang S."/>
            <person name="Bolund L."/>
            <person name="Kristiansen K."/>
            <person name="Zheng H."/>
            <person name="Li S."/>
            <person name="Zhang X."/>
            <person name="Yang H."/>
            <person name="Wang J."/>
            <person name="Sun R."/>
            <person name="Zhang B."/>
            <person name="Jiang S."/>
            <person name="Wang J."/>
            <person name="Du Y."/>
            <person name="Li S."/>
        </authorList>
    </citation>
    <scope>NUCLEOTIDE SEQUENCE [LARGE SCALE GENOMIC DNA]</scope>
    <source>
        <strain evidence="2">cv. 9930</strain>
    </source>
</reference>
<evidence type="ECO:0000313" key="1">
    <source>
        <dbReference type="EMBL" id="KGN43198.1"/>
    </source>
</evidence>
<dbReference type="Proteomes" id="UP000029981">
    <property type="component" value="Chromosome 7"/>
</dbReference>
<keyword evidence="2" id="KW-1185">Reference proteome</keyword>
<name>A0A0A0K157_CUCSA</name>
<reference evidence="1 2" key="4">
    <citation type="journal article" date="2011" name="BMC Genomics">
        <title>RNA-Seq improves annotation of protein-coding genes in the cucumber genome.</title>
        <authorList>
            <person name="Li Z."/>
            <person name="Zhang Z."/>
            <person name="Yan P."/>
            <person name="Huang S."/>
            <person name="Fei Z."/>
            <person name="Lin K."/>
        </authorList>
    </citation>
    <scope>NUCLEOTIDE SEQUENCE [LARGE SCALE GENOMIC DNA]</scope>
    <source>
        <strain evidence="2">cv. 9930</strain>
    </source>
</reference>
<dbReference type="EMBL" id="CM002928">
    <property type="protein sequence ID" value="KGN43198.1"/>
    <property type="molecule type" value="Genomic_DNA"/>
</dbReference>
<dbReference type="AlphaFoldDB" id="A0A0A0K157"/>
<sequence length="156" mass="17831">MVGVVKITKFLGNTEWVMRCIVWLETGGRDIPMDYSRFDDNVKAFIEEEAEVSSDAAITGDEDDKITSLFDNETSRLDMMPIYSFNNKNGKCLEKLIIWKEDNFGMRVIKNYDGCAYYEENATLNGLPLQPRLRSILQDWYLSCASEVMVAVCQLG</sequence>
<accession>A0A0A0K157</accession>
<reference evidence="1 2" key="2">
    <citation type="journal article" date="2009" name="PLoS ONE">
        <title>An integrated genetic and cytogenetic map of the cucumber genome.</title>
        <authorList>
            <person name="Ren Y."/>
            <person name="Zhang Z."/>
            <person name="Liu J."/>
            <person name="Staub J.E."/>
            <person name="Han Y."/>
            <person name="Cheng Z."/>
            <person name="Li X."/>
            <person name="Lu J."/>
            <person name="Miao H."/>
            <person name="Kang H."/>
            <person name="Xie B."/>
            <person name="Gu X."/>
            <person name="Wang X."/>
            <person name="Du Y."/>
            <person name="Jin W."/>
            <person name="Huang S."/>
        </authorList>
    </citation>
    <scope>NUCLEOTIDE SEQUENCE [LARGE SCALE GENOMIC DNA]</scope>
    <source>
        <strain evidence="2">cv. 9930</strain>
    </source>
</reference>
<evidence type="ECO:0000313" key="2">
    <source>
        <dbReference type="Proteomes" id="UP000029981"/>
    </source>
</evidence>
<organism evidence="1 2">
    <name type="scientific">Cucumis sativus</name>
    <name type="common">Cucumber</name>
    <dbReference type="NCBI Taxonomy" id="3659"/>
    <lineage>
        <taxon>Eukaryota</taxon>
        <taxon>Viridiplantae</taxon>
        <taxon>Streptophyta</taxon>
        <taxon>Embryophyta</taxon>
        <taxon>Tracheophyta</taxon>
        <taxon>Spermatophyta</taxon>
        <taxon>Magnoliopsida</taxon>
        <taxon>eudicotyledons</taxon>
        <taxon>Gunneridae</taxon>
        <taxon>Pentapetalae</taxon>
        <taxon>rosids</taxon>
        <taxon>fabids</taxon>
        <taxon>Cucurbitales</taxon>
        <taxon>Cucurbitaceae</taxon>
        <taxon>Benincaseae</taxon>
        <taxon>Cucumis</taxon>
    </lineage>
</organism>